<evidence type="ECO:0000259" key="1">
    <source>
        <dbReference type="PROSITE" id="PS50268"/>
    </source>
</evidence>
<dbReference type="NCBIfam" id="NF012211">
    <property type="entry name" value="tand_rpt_95"/>
    <property type="match status" value="1"/>
</dbReference>
<dbReference type="RefSeq" id="WP_379958914.1">
    <property type="nucleotide sequence ID" value="NZ_JAUYVI010000006.1"/>
</dbReference>
<dbReference type="PROSITE" id="PS50268">
    <property type="entry name" value="CADHERIN_2"/>
    <property type="match status" value="1"/>
</dbReference>
<dbReference type="CDD" id="cd11304">
    <property type="entry name" value="Cadherin_repeat"/>
    <property type="match status" value="1"/>
</dbReference>
<sequence length="1127" mass="113818">METDLIFETGTSDSMIGEDMGNTQLAAAPSASAPFDDALARPFDAAQVVIPQGENIVRIPVAPGEVVELPFPPDAQFLARIDNGNLAIKVGDVTVILQGYVEAAGQAAPVVEASNGQPLDIATILASTDPNIDIQTAAGPAAGPQGQGADNTGAFFQAFGQGAGLGGFTGVGALDGTEGLGGGTVDQTGTLFVQFGLLTNTAPTAEDLTVTTDEDHATSGQLPATDADGDTLTYSAVGVLPAGVTLNPDGSFSFDPAGNYEALNAGNTDTVTFQYKANDGTVDSNTATVTIQILGVNDAPVIGGTGDTLNYTENDAPKVIDSSVTVSDVDSANFNGGSLTVSFTANGTSADQLSVLNQGNGAGQIGVAGSNITYEGVVIGTFSGGVNGAALVITFNSDTATPAAIRALIQDIAYANSSDNPSTADRTVTYTLVDGDGTALGGTDTGTGTATVHVTAVNDAPFLLPLTLTNYTEDQTKSVELSTLHAVQDPDSTVFTWHVDGALPAGVTLGSDGKLDLKLDGNYDYLKAGETKTVSFQYHVNDGTADSNVQTLKVQIQGVNDAPVIGNMGGTLNYTENEAPKAIDSSVTVSDVDSANFNGGSLKVSFTANGTATDQLSVLNEGNGAGQIGVSGSDISYGGVVIGTVSGGANGTDLIITFNSDTATPAAIAALIQHIAYANSSDDPSTADRTVAFTLVDGDGTALGGTDTAIATATVHVTAVNDAPFLLPLTLTNYTEDQTKSVELSNLHAIQDPDSTVFTWHVNGALPAGVTLGTDGKLDLNLAGNYDYLKAGETKTISFQYHVNDGTSNSNVQTLSIQIKGVNDAPVTVDDTIITNVGASGTFIIPEWSLLANDTDKEGQAIDVANVSDPTGTGVLVHTSGAGDNGAVSVQDDATLGGSFKYTATDGADFGNAATVTFVSQAGGDLTGTAAHEILVSGAAGDKIDGKGGNDLIFGGDGDDTVLFHNGDTVVGGGDSIANSNDLRDAATRGDVLAIDHDVNFVNLNLTHSGGIETISTAAADGGAGAQSITLGAATVTGLSDHTITPGGVFTSEKDAVRIDGDAVDQLYLSISKDGGGTGWADTGIDVNGYHVFAHETTAGNAATADAYVMVSTAIPTANVHLNQDQP</sequence>
<dbReference type="Pfam" id="PF17963">
    <property type="entry name" value="Big_9"/>
    <property type="match status" value="2"/>
</dbReference>
<dbReference type="InterPro" id="IPR010221">
    <property type="entry name" value="VCBS_dom"/>
</dbReference>
<dbReference type="EMBL" id="JAUYVI010000006">
    <property type="protein sequence ID" value="MDQ7250100.1"/>
    <property type="molecule type" value="Genomic_DNA"/>
</dbReference>
<name>A0ABU0YQU8_9PROT</name>
<accession>A0ABU0YQU8</accession>
<reference evidence="3" key="1">
    <citation type="submission" date="2023-08" db="EMBL/GenBank/DDBJ databases">
        <title>Rhodospirillaceae gen. nov., a novel taxon isolated from the Yangtze River Yuezi River estuary sludge.</title>
        <authorList>
            <person name="Ruan L."/>
        </authorList>
    </citation>
    <scope>NUCLEOTIDE SEQUENCE [LARGE SCALE GENOMIC DNA]</scope>
    <source>
        <strain evidence="3">R-7</strain>
    </source>
</reference>
<keyword evidence="3" id="KW-1185">Reference proteome</keyword>
<gene>
    <name evidence="2" type="ORF">Q8A70_20590</name>
</gene>
<feature type="domain" description="Cadherin" evidence="1">
    <location>
        <begin position="204"/>
        <end position="302"/>
    </location>
</feature>
<dbReference type="Proteomes" id="UP001230156">
    <property type="component" value="Unassembled WGS sequence"/>
</dbReference>
<dbReference type="InterPro" id="IPR002126">
    <property type="entry name" value="Cadherin-like_dom"/>
</dbReference>
<evidence type="ECO:0000313" key="2">
    <source>
        <dbReference type="EMBL" id="MDQ7250100.1"/>
    </source>
</evidence>
<dbReference type="PROSITE" id="PS00330">
    <property type="entry name" value="HEMOLYSIN_CALCIUM"/>
    <property type="match status" value="1"/>
</dbReference>
<dbReference type="Pfam" id="PF17803">
    <property type="entry name" value="Cadherin_4"/>
    <property type="match status" value="1"/>
</dbReference>
<dbReference type="InterPro" id="IPR018511">
    <property type="entry name" value="Hemolysin-typ_Ca-bd_CS"/>
</dbReference>
<comment type="caution">
    <text evidence="2">The sequence shown here is derived from an EMBL/GenBank/DDBJ whole genome shotgun (WGS) entry which is preliminary data.</text>
</comment>
<organism evidence="2 3">
    <name type="scientific">Dongia sedimenti</name>
    <dbReference type="NCBI Taxonomy" id="3064282"/>
    <lineage>
        <taxon>Bacteria</taxon>
        <taxon>Pseudomonadati</taxon>
        <taxon>Pseudomonadota</taxon>
        <taxon>Alphaproteobacteria</taxon>
        <taxon>Rhodospirillales</taxon>
        <taxon>Dongiaceae</taxon>
        <taxon>Dongia</taxon>
    </lineage>
</organism>
<dbReference type="NCBIfam" id="TIGR01965">
    <property type="entry name" value="VCBS_repeat"/>
    <property type="match status" value="3"/>
</dbReference>
<protein>
    <submittedName>
        <fullName evidence="2">Ig-like domain-containing protein</fullName>
    </submittedName>
</protein>
<proteinExistence type="predicted"/>
<evidence type="ECO:0000313" key="3">
    <source>
        <dbReference type="Proteomes" id="UP001230156"/>
    </source>
</evidence>
<dbReference type="InterPro" id="IPR040853">
    <property type="entry name" value="RapA2_cadherin-like"/>
</dbReference>